<proteinExistence type="predicted"/>
<dbReference type="Proteomes" id="UP000248314">
    <property type="component" value="Unassembled WGS sequence"/>
</dbReference>
<evidence type="ECO:0000313" key="2">
    <source>
        <dbReference type="Proteomes" id="UP000248314"/>
    </source>
</evidence>
<protein>
    <recommendedName>
        <fullName evidence="3">Nitroimidazol reductase NimA-like FMN-containing flavoprotein (Pyridoxamine 5'-phosphate oxidase superfamily)</fullName>
    </recommendedName>
</protein>
<reference evidence="1 2" key="1">
    <citation type="submission" date="2018-05" db="EMBL/GenBank/DDBJ databases">
        <title>Genomic Encyclopedia of Type Strains, Phase I: the one thousand microbial genomes (KMG-I) project.</title>
        <authorList>
            <person name="Kyrpides N."/>
        </authorList>
    </citation>
    <scope>NUCLEOTIDE SEQUENCE [LARGE SCALE GENOMIC DNA]</scope>
    <source>
        <strain evidence="1 2">DSM 15611</strain>
    </source>
</reference>
<dbReference type="EMBL" id="QJJX01000023">
    <property type="protein sequence ID" value="PXX21109.1"/>
    <property type="molecule type" value="Genomic_DNA"/>
</dbReference>
<dbReference type="InterPro" id="IPR012349">
    <property type="entry name" value="Split_barrel_FMN-bd"/>
</dbReference>
<dbReference type="InterPro" id="IPR024747">
    <property type="entry name" value="Pyridox_Oxase-rel"/>
</dbReference>
<dbReference type="PANTHER" id="PTHR34071">
    <property type="entry name" value="5-NITROIMIDAZOLE ANTIBIOTICS RESISTANCE PROTEIN, NIMA-FAMILY-RELATED PROTEIN-RELATED"/>
    <property type="match status" value="1"/>
</dbReference>
<evidence type="ECO:0008006" key="3">
    <source>
        <dbReference type="Google" id="ProtNLM"/>
    </source>
</evidence>
<name>A0A318HRV8_9BACT</name>
<keyword evidence="2" id="KW-1185">Reference proteome</keyword>
<dbReference type="Gene3D" id="2.30.110.10">
    <property type="entry name" value="Electron Transport, Fmn-binding Protein, Chain A"/>
    <property type="match status" value="1"/>
</dbReference>
<dbReference type="PANTHER" id="PTHR34071:SF2">
    <property type="entry name" value="FLAVIN-NUCLEOTIDE-BINDING PROTEIN"/>
    <property type="match status" value="1"/>
</dbReference>
<dbReference type="GeneID" id="84899612"/>
<dbReference type="STRING" id="1122991.GCA_000613445_01697"/>
<evidence type="ECO:0000313" key="1">
    <source>
        <dbReference type="EMBL" id="PXX21109.1"/>
    </source>
</evidence>
<organism evidence="1 2">
    <name type="scientific">Hoylesella shahii DSM 15611 = JCM 12083</name>
    <dbReference type="NCBI Taxonomy" id="1122991"/>
    <lineage>
        <taxon>Bacteria</taxon>
        <taxon>Pseudomonadati</taxon>
        <taxon>Bacteroidota</taxon>
        <taxon>Bacteroidia</taxon>
        <taxon>Bacteroidales</taxon>
        <taxon>Prevotellaceae</taxon>
        <taxon>Hoylesella</taxon>
    </lineage>
</organism>
<comment type="caution">
    <text evidence="1">The sequence shown here is derived from an EMBL/GenBank/DDBJ whole genome shotgun (WGS) entry which is preliminary data.</text>
</comment>
<sequence>MKYNNDQVRRRDRLLTEARAREIVYEAEYAVLSMIDEDGMPYAIPVNHVWDCSSCIYVHCAPEGTKLKAIAKHPNVCLCIVGEVNLLPSKFTTEYESVVIRGLAKVGLNEEERMRALRLLINKLSPEFKQLGEKYAQASFHRTEIIKIEVSEFSGKCKTVHKTN</sequence>
<dbReference type="RefSeq" id="WP_025816049.1">
    <property type="nucleotide sequence ID" value="NZ_BAIZ01000018.1"/>
</dbReference>
<gene>
    <name evidence="1" type="ORF">EJ73_01877</name>
</gene>
<dbReference type="SUPFAM" id="SSF50475">
    <property type="entry name" value="FMN-binding split barrel"/>
    <property type="match status" value="1"/>
</dbReference>
<dbReference type="Pfam" id="PF12900">
    <property type="entry name" value="Pyridox_ox_2"/>
    <property type="match status" value="1"/>
</dbReference>
<dbReference type="OrthoDB" id="9794935at2"/>
<dbReference type="AlphaFoldDB" id="A0A318HRV8"/>
<accession>A0A318HRV8</accession>